<dbReference type="EMBL" id="JAUCMX010000009">
    <property type="protein sequence ID" value="KAK3535529.1"/>
    <property type="molecule type" value="Genomic_DNA"/>
</dbReference>
<dbReference type="Proteomes" id="UP001274896">
    <property type="component" value="Unassembled WGS sequence"/>
</dbReference>
<proteinExistence type="inferred from homology"/>
<comment type="similarity">
    <text evidence="1">Belongs to the beta type-B retroviral polymerase family. HERV class-II K(HML-2) pol subfamily.</text>
</comment>
<feature type="domain" description="Reverse transcriptase" evidence="4">
    <location>
        <begin position="560"/>
        <end position="819"/>
    </location>
</feature>
<sequence length="1463" mass="171635">MRIVSTNFIPDRSRPGLTTTAIGAVDLQGAGGNWATVGRRSRGGRRVHRQREKRKGKSVGLRIGTLNVGTMTGKGRELADVMERRKVDILCVQETRWKGSKARSIGAGFKLFYNGVDSKRNGVGVVLKEEFVRNVLEVKRVSDRVMSLKLEIEGVMLNVVSGYAPQVGCELEEKERFWSELDEVMESIPTGERVVIGADFNGHVGEGNTGDEEVMGKFGVKERNLEGQMVVDFAKRMDMAVVNTYFQKREEHRVTYKSGGRRTQVDYILCRRGNLKEISDCKVVVGESVARQHRMVVCRMTLMVCKTKRSKIEMEKKTKWWKLKKEECCEEFREKLRQALGGQVVLPDDWETTAEVIRETGRKVLGVSSGRRKEDKETWWWNEEVQDSIQRKRLAKKKWDMDRTEENRQEYKELQRRVKREVSKAKQKAYDELYTRLDTREGEKDLYRLARQRDRDGKDVQQVRVIKDRDGRVLTSEESVQRRWKEYFEELMNEENEREKRVEGVNSVEQEVDKIRKDEVRKALKRMKSGKAVGPDDIPVEVWKCLGEAAVEFLASLFNRVLESERMPEEWRRSVLVPIFKNKGDVQSCSNYRGIKLMSHTMKVWERVVEARLRKVVEICEQQYGFMPRKSTTDAIFALRILMEKYRDGQRELHCVFVDLEKAYDRVPREELWYCMRKSGVAEKYVRVVQDMYERSRTVVRCAVGQTEEFKVEVGLHQGSALSPFLFAIVMDQLSEEVRQESPWTMMFADDIVICSESREQVEENLERWRFALERRGMKVSRSKTEYMCVNEREGNGTVRLQGEEVKKVQEFKYLGSTVQSNGECGKEVKKRVQAGWNGWRKVSGVLCDRKISARIKGKVYRTVVRAAMLYGLETVSLRKRQESELEVAELKMLRRKEDKETWWWNEEVQDSIQRKRLAKKKWDMDRTEENRQEYKELQRRVKREVSKAKQKAYDELYTRLDTREGEKDLYRLARQRDRDGKDVQQVRVIKDRDGRVLTSEESVQRRWKEYFEELMNEENEREKRVEGVNSVEQKVDKIRKDEVRKALKRMKSGKAVGPDDIPVEVWKCLGEAAVEFLASLFNRVLESERMPEEWRRSVLVPIFKNKGDVQSCSNYRVIKLMSHTMKLWERVVEARLRKVVEICEQQYGFMPRKSTTDAIFALRILMEKYRDGQRELHCVFVDLEKAYDRVPREELWYCMRKSGVAEKYVRVVQDMYERSRTVVRCAVGQTEEFKVEVGLHQGSALSPFLFVIVMDQLSEEVKQESPWTMMFADDIVICSESREQVEENLERWRFALERRGMKVSRSKTEYMCVNEREGSGTLRLQGEEVKKVQEFKYLGSTVQSNGECGKEVKKRVQAGWNGWRKVLGVLCDQKISARIKGKVYRTVVRPAMLYGLETVSLRKRQESELEVAELKMLRFSLGVTRLDRIRNEYIRGTAHVGRLGDKVRETRLRWLRCSEEGE</sequence>
<dbReference type="PANTHER" id="PTHR19446">
    <property type="entry name" value="REVERSE TRANSCRIPTASES"/>
    <property type="match status" value="1"/>
</dbReference>
<dbReference type="GO" id="GO:0004523">
    <property type="term" value="F:RNA-DNA hybrid ribonuclease activity"/>
    <property type="evidence" value="ECO:0007669"/>
    <property type="project" value="UniProtKB-EC"/>
</dbReference>
<evidence type="ECO:0000313" key="5">
    <source>
        <dbReference type="EMBL" id="KAK3535529.1"/>
    </source>
</evidence>
<dbReference type="InterPro" id="IPR043502">
    <property type="entry name" value="DNA/RNA_pol_sf"/>
</dbReference>
<protein>
    <recommendedName>
        <fullName evidence="2">ribonuclease H</fullName>
        <ecNumber evidence="2">3.1.26.4</ecNumber>
    </recommendedName>
</protein>
<dbReference type="InterPro" id="IPR000477">
    <property type="entry name" value="RT_dom"/>
</dbReference>
<evidence type="ECO:0000313" key="6">
    <source>
        <dbReference type="Proteomes" id="UP001274896"/>
    </source>
</evidence>
<dbReference type="Pfam" id="PF00078">
    <property type="entry name" value="RVT_1"/>
    <property type="match status" value="2"/>
</dbReference>
<dbReference type="CDD" id="cd09076">
    <property type="entry name" value="L1-EN"/>
    <property type="match status" value="1"/>
</dbReference>
<keyword evidence="3" id="KW-0175">Coiled coil</keyword>
<evidence type="ECO:0000256" key="3">
    <source>
        <dbReference type="SAM" id="Coils"/>
    </source>
</evidence>
<reference evidence="5" key="1">
    <citation type="submission" date="2023-06" db="EMBL/GenBank/DDBJ databases">
        <title>Male Hemibagrus guttatus genome.</title>
        <authorList>
            <person name="Bian C."/>
        </authorList>
    </citation>
    <scope>NUCLEOTIDE SEQUENCE</scope>
    <source>
        <strain evidence="5">Male_cb2023</strain>
        <tissue evidence="5">Muscle</tissue>
    </source>
</reference>
<evidence type="ECO:0000259" key="4">
    <source>
        <dbReference type="PROSITE" id="PS50878"/>
    </source>
</evidence>
<dbReference type="InterPro" id="IPR036691">
    <property type="entry name" value="Endo/exonu/phosph_ase_sf"/>
</dbReference>
<gene>
    <name evidence="5" type="ORF">QTP70_016801</name>
</gene>
<evidence type="ECO:0000256" key="1">
    <source>
        <dbReference type="ARBA" id="ARBA00010879"/>
    </source>
</evidence>
<dbReference type="CDD" id="cd01650">
    <property type="entry name" value="RT_nLTR_like"/>
    <property type="match status" value="2"/>
</dbReference>
<evidence type="ECO:0000256" key="2">
    <source>
        <dbReference type="ARBA" id="ARBA00012180"/>
    </source>
</evidence>
<dbReference type="Gene3D" id="3.60.10.10">
    <property type="entry name" value="Endonuclease/exonuclease/phosphatase"/>
    <property type="match status" value="1"/>
</dbReference>
<organism evidence="5 6">
    <name type="scientific">Hemibagrus guttatus</name>
    <dbReference type="NCBI Taxonomy" id="175788"/>
    <lineage>
        <taxon>Eukaryota</taxon>
        <taxon>Metazoa</taxon>
        <taxon>Chordata</taxon>
        <taxon>Craniata</taxon>
        <taxon>Vertebrata</taxon>
        <taxon>Euteleostomi</taxon>
        <taxon>Actinopterygii</taxon>
        <taxon>Neopterygii</taxon>
        <taxon>Teleostei</taxon>
        <taxon>Ostariophysi</taxon>
        <taxon>Siluriformes</taxon>
        <taxon>Bagridae</taxon>
        <taxon>Hemibagrus</taxon>
    </lineage>
</organism>
<feature type="coiled-coil region" evidence="3">
    <location>
        <begin position="394"/>
        <end position="428"/>
    </location>
</feature>
<keyword evidence="6" id="KW-1185">Reference proteome</keyword>
<feature type="coiled-coil region" evidence="3">
    <location>
        <begin position="881"/>
        <end position="952"/>
    </location>
</feature>
<feature type="domain" description="Reverse transcriptase" evidence="4">
    <location>
        <begin position="1084"/>
        <end position="1343"/>
    </location>
</feature>
<dbReference type="SUPFAM" id="SSF56219">
    <property type="entry name" value="DNase I-like"/>
    <property type="match status" value="1"/>
</dbReference>
<accession>A0AAE0V1P7</accession>
<dbReference type="InterPro" id="IPR043128">
    <property type="entry name" value="Rev_trsase/Diguanyl_cyclase"/>
</dbReference>
<dbReference type="SUPFAM" id="SSF56672">
    <property type="entry name" value="DNA/RNA polymerases"/>
    <property type="match status" value="2"/>
</dbReference>
<comment type="caution">
    <text evidence="5">The sequence shown here is derived from an EMBL/GenBank/DDBJ whole genome shotgun (WGS) entry which is preliminary data.</text>
</comment>
<dbReference type="Gene3D" id="3.30.70.270">
    <property type="match status" value="2"/>
</dbReference>
<dbReference type="InterPro" id="IPR005135">
    <property type="entry name" value="Endo/exonuclease/phosphatase"/>
</dbReference>
<dbReference type="EC" id="3.1.26.4" evidence="2"/>
<dbReference type="Pfam" id="PF03372">
    <property type="entry name" value="Exo_endo_phos"/>
    <property type="match status" value="1"/>
</dbReference>
<dbReference type="PROSITE" id="PS50878">
    <property type="entry name" value="RT_POL"/>
    <property type="match status" value="2"/>
</dbReference>
<name>A0AAE0V1P7_9TELE</name>